<organism evidence="8 9">
    <name type="scientific">Pararge aegeria aegeria</name>
    <dbReference type="NCBI Taxonomy" id="348720"/>
    <lineage>
        <taxon>Eukaryota</taxon>
        <taxon>Metazoa</taxon>
        <taxon>Ecdysozoa</taxon>
        <taxon>Arthropoda</taxon>
        <taxon>Hexapoda</taxon>
        <taxon>Insecta</taxon>
        <taxon>Pterygota</taxon>
        <taxon>Neoptera</taxon>
        <taxon>Endopterygota</taxon>
        <taxon>Lepidoptera</taxon>
        <taxon>Glossata</taxon>
        <taxon>Ditrysia</taxon>
        <taxon>Papilionoidea</taxon>
        <taxon>Nymphalidae</taxon>
        <taxon>Satyrinae</taxon>
        <taxon>Satyrini</taxon>
        <taxon>Parargina</taxon>
        <taxon>Pararge</taxon>
    </lineage>
</organism>
<feature type="transmembrane region" description="Helical" evidence="7">
    <location>
        <begin position="89"/>
        <end position="118"/>
    </location>
</feature>
<sequence length="199" mass="22579">MAESVNIEISGEIPNASTEKIGLQKYVELIDLLLQYARSGAVPALMMRVLNKRQPWTQFIATENFKVPTSVPRISRRFYKNLQHFQANYLIIFLGLFIYCLITSPFLLFAVVVSSYCIKKYFNGHKSFKIGGWELPKIHQVALVSVVLTILFVLADAQAVLFWILGTTVTIVGFHAIFYDADALPSIEDPEKFPMIEEV</sequence>
<feature type="transmembrane region" description="Helical" evidence="7">
    <location>
        <begin position="138"/>
        <end position="155"/>
    </location>
</feature>
<dbReference type="InterPro" id="IPR004895">
    <property type="entry name" value="Prenylated_rab_accept_PRA1"/>
</dbReference>
<dbReference type="AlphaFoldDB" id="A0A8S4SH44"/>
<evidence type="ECO:0000256" key="3">
    <source>
        <dbReference type="ARBA" id="ARBA00006483"/>
    </source>
</evidence>
<name>A0A8S4SH44_9NEOP</name>
<gene>
    <name evidence="8" type="primary">jg23792</name>
    <name evidence="8" type="ORF">PAEG_LOCUS27094</name>
</gene>
<dbReference type="PANTHER" id="PTHR19317:SF0">
    <property type="entry name" value="PRENYLATED RAB ACCEPTOR PROTEIN 1"/>
    <property type="match status" value="1"/>
</dbReference>
<dbReference type="GO" id="GO:0008021">
    <property type="term" value="C:synaptic vesicle"/>
    <property type="evidence" value="ECO:0007669"/>
    <property type="project" value="UniProtKB-SubCell"/>
</dbReference>
<evidence type="ECO:0000313" key="8">
    <source>
        <dbReference type="EMBL" id="CAH2268770.1"/>
    </source>
</evidence>
<keyword evidence="9" id="KW-1185">Reference proteome</keyword>
<evidence type="ECO:0000256" key="6">
    <source>
        <dbReference type="ARBA" id="ARBA00023136"/>
    </source>
</evidence>
<keyword evidence="6 7" id="KW-0472">Membrane</keyword>
<dbReference type="GO" id="GO:0005794">
    <property type="term" value="C:Golgi apparatus"/>
    <property type="evidence" value="ECO:0007669"/>
    <property type="project" value="TreeGrafter"/>
</dbReference>
<reference evidence="8" key="1">
    <citation type="submission" date="2022-03" db="EMBL/GenBank/DDBJ databases">
        <authorList>
            <person name="Lindestad O."/>
        </authorList>
    </citation>
    <scope>NUCLEOTIDE SEQUENCE</scope>
</reference>
<evidence type="ECO:0000313" key="9">
    <source>
        <dbReference type="Proteomes" id="UP000838756"/>
    </source>
</evidence>
<comment type="caution">
    <text evidence="8">The sequence shown here is derived from an EMBL/GenBank/DDBJ whole genome shotgun (WGS) entry which is preliminary data.</text>
</comment>
<dbReference type="EMBL" id="CAKXAJ010026465">
    <property type="protein sequence ID" value="CAH2268770.1"/>
    <property type="molecule type" value="Genomic_DNA"/>
</dbReference>
<proteinExistence type="inferred from homology"/>
<evidence type="ECO:0000256" key="7">
    <source>
        <dbReference type="RuleBase" id="RU363107"/>
    </source>
</evidence>
<comment type="similarity">
    <text evidence="3 7">Belongs to the PRA1 family.</text>
</comment>
<keyword evidence="4 7" id="KW-0812">Transmembrane</keyword>
<feature type="transmembrane region" description="Helical" evidence="7">
    <location>
        <begin position="161"/>
        <end position="179"/>
    </location>
</feature>
<comment type="subcellular location">
    <subcellularLocation>
        <location evidence="2">Cytoplasmic vesicle</location>
        <location evidence="2">Secretory vesicle</location>
        <location evidence="2">Synaptic vesicle</location>
    </subcellularLocation>
    <subcellularLocation>
        <location evidence="1 7">Membrane</location>
        <topology evidence="1 7">Multi-pass membrane protein</topology>
    </subcellularLocation>
</comment>
<keyword evidence="5 7" id="KW-1133">Transmembrane helix</keyword>
<accession>A0A8S4SH44</accession>
<evidence type="ECO:0000256" key="5">
    <source>
        <dbReference type="ARBA" id="ARBA00022989"/>
    </source>
</evidence>
<evidence type="ECO:0000256" key="2">
    <source>
        <dbReference type="ARBA" id="ARBA00004234"/>
    </source>
</evidence>
<dbReference type="Proteomes" id="UP000838756">
    <property type="component" value="Unassembled WGS sequence"/>
</dbReference>
<evidence type="ECO:0000256" key="1">
    <source>
        <dbReference type="ARBA" id="ARBA00004141"/>
    </source>
</evidence>
<dbReference type="PANTHER" id="PTHR19317">
    <property type="entry name" value="PRENYLATED RAB ACCEPTOR 1-RELATED"/>
    <property type="match status" value="1"/>
</dbReference>
<dbReference type="GO" id="GO:0016020">
    <property type="term" value="C:membrane"/>
    <property type="evidence" value="ECO:0007669"/>
    <property type="project" value="UniProtKB-SubCell"/>
</dbReference>
<dbReference type="Pfam" id="PF03208">
    <property type="entry name" value="PRA1"/>
    <property type="match status" value="1"/>
</dbReference>
<dbReference type="OrthoDB" id="63113at2759"/>
<protein>
    <recommendedName>
        <fullName evidence="7">PRA1 family protein</fullName>
    </recommendedName>
</protein>
<evidence type="ECO:0000256" key="4">
    <source>
        <dbReference type="ARBA" id="ARBA00022692"/>
    </source>
</evidence>